<evidence type="ECO:0000313" key="3">
    <source>
        <dbReference type="Proteomes" id="UP000775213"/>
    </source>
</evidence>
<feature type="region of interest" description="Disordered" evidence="1">
    <location>
        <begin position="14"/>
        <end position="49"/>
    </location>
</feature>
<protein>
    <submittedName>
        <fullName evidence="2">Uncharacterized protein</fullName>
    </submittedName>
</protein>
<dbReference type="Proteomes" id="UP000775213">
    <property type="component" value="Unassembled WGS sequence"/>
</dbReference>
<dbReference type="AlphaFoldDB" id="A0AAV7HKP7"/>
<comment type="caution">
    <text evidence="2">The sequence shown here is derived from an EMBL/GenBank/DDBJ whole genome shotgun (WGS) entry which is preliminary data.</text>
</comment>
<accession>A0AAV7HKP7</accession>
<evidence type="ECO:0000313" key="2">
    <source>
        <dbReference type="EMBL" id="KAH0469497.1"/>
    </source>
</evidence>
<sequence length="62" mass="6755">MAAIKLDLPVLGGLKAQSNHPFSNPKHLAHPSRCHNRTPSSSKLECDHADRATISINASRQK</sequence>
<reference evidence="2 3" key="1">
    <citation type="journal article" date="2021" name="Hortic Res">
        <title>Chromosome-scale assembly of the Dendrobium chrysotoxum genome enhances the understanding of orchid evolution.</title>
        <authorList>
            <person name="Zhang Y."/>
            <person name="Zhang G.Q."/>
            <person name="Zhang D."/>
            <person name="Liu X.D."/>
            <person name="Xu X.Y."/>
            <person name="Sun W.H."/>
            <person name="Yu X."/>
            <person name="Zhu X."/>
            <person name="Wang Z.W."/>
            <person name="Zhao X."/>
            <person name="Zhong W.Y."/>
            <person name="Chen H."/>
            <person name="Yin W.L."/>
            <person name="Huang T."/>
            <person name="Niu S.C."/>
            <person name="Liu Z.J."/>
        </authorList>
    </citation>
    <scope>NUCLEOTIDE SEQUENCE [LARGE SCALE GENOMIC DNA]</scope>
    <source>
        <strain evidence="2">Lindl</strain>
    </source>
</reference>
<organism evidence="2 3">
    <name type="scientific">Dendrobium chrysotoxum</name>
    <name type="common">Orchid</name>
    <dbReference type="NCBI Taxonomy" id="161865"/>
    <lineage>
        <taxon>Eukaryota</taxon>
        <taxon>Viridiplantae</taxon>
        <taxon>Streptophyta</taxon>
        <taxon>Embryophyta</taxon>
        <taxon>Tracheophyta</taxon>
        <taxon>Spermatophyta</taxon>
        <taxon>Magnoliopsida</taxon>
        <taxon>Liliopsida</taxon>
        <taxon>Asparagales</taxon>
        <taxon>Orchidaceae</taxon>
        <taxon>Epidendroideae</taxon>
        <taxon>Malaxideae</taxon>
        <taxon>Dendrobiinae</taxon>
        <taxon>Dendrobium</taxon>
    </lineage>
</organism>
<evidence type="ECO:0000256" key="1">
    <source>
        <dbReference type="SAM" id="MobiDB-lite"/>
    </source>
</evidence>
<keyword evidence="3" id="KW-1185">Reference proteome</keyword>
<gene>
    <name evidence="2" type="ORF">IEQ34_001055</name>
</gene>
<dbReference type="EMBL" id="JAGFBR010000002">
    <property type="protein sequence ID" value="KAH0469497.1"/>
    <property type="molecule type" value="Genomic_DNA"/>
</dbReference>
<proteinExistence type="predicted"/>
<feature type="compositionally biased region" description="Basic residues" evidence="1">
    <location>
        <begin position="27"/>
        <end position="36"/>
    </location>
</feature>
<name>A0AAV7HKP7_DENCH</name>